<dbReference type="EMBL" id="BMZF01000011">
    <property type="protein sequence ID" value="GHA61309.1"/>
    <property type="molecule type" value="Genomic_DNA"/>
</dbReference>
<sequence length="137" mass="15233">MDATELASIHAACFQTPRPWSATEFDALLASKGVFICTARDGFIMGRIVADEAELLTIAVLPRARRNGIATTLMRAFDAHLNSHNVSEVFLEVSSENQGAIALYHRFNFDMAGTRKGYYQTPDLRKIDALVMRKVIL</sequence>
<dbReference type="Proteomes" id="UP000634455">
    <property type="component" value="Unassembled WGS sequence"/>
</dbReference>
<feature type="domain" description="N-acetyltransferase" evidence="4">
    <location>
        <begin position="1"/>
        <end position="137"/>
    </location>
</feature>
<reference evidence="6" key="1">
    <citation type="journal article" date="2019" name="Int. J. Syst. Evol. Microbiol.">
        <title>The Global Catalogue of Microorganisms (GCM) 10K type strain sequencing project: providing services to taxonomists for standard genome sequencing and annotation.</title>
        <authorList>
            <consortium name="The Broad Institute Genomics Platform"/>
            <consortium name="The Broad Institute Genome Sequencing Center for Infectious Disease"/>
            <person name="Wu L."/>
            <person name="Ma J."/>
        </authorList>
    </citation>
    <scope>NUCLEOTIDE SEQUENCE [LARGE SCALE GENOMIC DNA]</scope>
    <source>
        <strain evidence="6">KCTC 32465</strain>
    </source>
</reference>
<dbReference type="RefSeq" id="WP_189641409.1">
    <property type="nucleotide sequence ID" value="NZ_BMZF01000011.1"/>
</dbReference>
<keyword evidence="6" id="KW-1185">Reference proteome</keyword>
<dbReference type="Pfam" id="PF00583">
    <property type="entry name" value="Acetyltransf_1"/>
    <property type="match status" value="1"/>
</dbReference>
<dbReference type="InterPro" id="IPR016181">
    <property type="entry name" value="Acyl_CoA_acyltransferase"/>
</dbReference>
<proteinExistence type="inferred from homology"/>
<keyword evidence="2" id="KW-0012">Acyltransferase</keyword>
<dbReference type="PANTHER" id="PTHR42919:SF8">
    <property type="entry name" value="N-ALPHA-ACETYLTRANSFERASE 50"/>
    <property type="match status" value="1"/>
</dbReference>
<accession>A0ABQ3D9E0</accession>
<dbReference type="SUPFAM" id="SSF55729">
    <property type="entry name" value="Acyl-CoA N-acyltransferases (Nat)"/>
    <property type="match status" value="1"/>
</dbReference>
<gene>
    <name evidence="5" type="primary">rimI</name>
    <name evidence="5" type="ORF">GCM10008927_28440</name>
</gene>
<keyword evidence="1" id="KW-0808">Transferase</keyword>
<dbReference type="Gene3D" id="3.40.630.30">
    <property type="match status" value="1"/>
</dbReference>
<evidence type="ECO:0000313" key="6">
    <source>
        <dbReference type="Proteomes" id="UP000634455"/>
    </source>
</evidence>
<protein>
    <recommendedName>
        <fullName evidence="3">[Ribosomal protein bS18]-alanine N-acetyltransferase</fullName>
        <ecNumber evidence="3">2.3.1.266</ecNumber>
    </recommendedName>
</protein>
<dbReference type="PROSITE" id="PS51186">
    <property type="entry name" value="GNAT"/>
    <property type="match status" value="1"/>
</dbReference>
<evidence type="ECO:0000256" key="1">
    <source>
        <dbReference type="ARBA" id="ARBA00022679"/>
    </source>
</evidence>
<comment type="caution">
    <text evidence="5">The sequence shown here is derived from an EMBL/GenBank/DDBJ whole genome shotgun (WGS) entry which is preliminary data.</text>
</comment>
<evidence type="ECO:0000259" key="4">
    <source>
        <dbReference type="PROSITE" id="PS51186"/>
    </source>
</evidence>
<comment type="similarity">
    <text evidence="3">Belongs to the acetyltransferase family. RimI subfamily.</text>
</comment>
<dbReference type="NCBIfam" id="TIGR01575">
    <property type="entry name" value="rimI"/>
    <property type="match status" value="1"/>
</dbReference>
<dbReference type="CDD" id="cd04301">
    <property type="entry name" value="NAT_SF"/>
    <property type="match status" value="1"/>
</dbReference>
<evidence type="ECO:0000256" key="2">
    <source>
        <dbReference type="ARBA" id="ARBA00023315"/>
    </source>
</evidence>
<comment type="catalytic activity">
    <reaction evidence="3">
        <text>N-terminal L-alanyl-[ribosomal protein bS18] + acetyl-CoA = N-terminal N(alpha)-acetyl-L-alanyl-[ribosomal protein bS18] + CoA + H(+)</text>
        <dbReference type="Rhea" id="RHEA:43756"/>
        <dbReference type="Rhea" id="RHEA-COMP:10676"/>
        <dbReference type="Rhea" id="RHEA-COMP:10677"/>
        <dbReference type="ChEBI" id="CHEBI:15378"/>
        <dbReference type="ChEBI" id="CHEBI:57287"/>
        <dbReference type="ChEBI" id="CHEBI:57288"/>
        <dbReference type="ChEBI" id="CHEBI:64718"/>
        <dbReference type="ChEBI" id="CHEBI:83683"/>
        <dbReference type="EC" id="2.3.1.266"/>
    </reaction>
</comment>
<comment type="subcellular location">
    <subcellularLocation>
        <location evidence="3">Cytoplasm</location>
    </subcellularLocation>
</comment>
<organism evidence="5 6">
    <name type="scientific">Paramylibacter ulvae</name>
    <dbReference type="NCBI Taxonomy" id="1651968"/>
    <lineage>
        <taxon>Bacteria</taxon>
        <taxon>Pseudomonadati</taxon>
        <taxon>Pseudomonadota</taxon>
        <taxon>Alphaproteobacteria</taxon>
        <taxon>Rhodobacterales</taxon>
        <taxon>Paracoccaceae</taxon>
        <taxon>Paramylibacter</taxon>
    </lineage>
</organism>
<dbReference type="InterPro" id="IPR000182">
    <property type="entry name" value="GNAT_dom"/>
</dbReference>
<name>A0ABQ3D9E0_9RHOB</name>
<comment type="function">
    <text evidence="3">Acetylates the N-terminal alanine of ribosomal protein bS18.</text>
</comment>
<dbReference type="PANTHER" id="PTHR42919">
    <property type="entry name" value="N-ALPHA-ACETYLTRANSFERASE"/>
    <property type="match status" value="1"/>
</dbReference>
<keyword evidence="3" id="KW-0963">Cytoplasm</keyword>
<dbReference type="InterPro" id="IPR006464">
    <property type="entry name" value="AcTrfase_RimI/Ard1"/>
</dbReference>
<dbReference type="InterPro" id="IPR051556">
    <property type="entry name" value="N-term/lysine_N-AcTrnsfr"/>
</dbReference>
<dbReference type="EC" id="2.3.1.266" evidence="3"/>
<evidence type="ECO:0000313" key="5">
    <source>
        <dbReference type="EMBL" id="GHA61309.1"/>
    </source>
</evidence>
<evidence type="ECO:0000256" key="3">
    <source>
        <dbReference type="RuleBase" id="RU363094"/>
    </source>
</evidence>